<dbReference type="BioCyc" id="SCEL448385:SCE_RS20820-MONOMER"/>
<keyword evidence="5" id="KW-0067">ATP-binding</keyword>
<keyword evidence="4 8" id="KW-0418">Kinase</keyword>
<dbReference type="SUPFAM" id="SSF56112">
    <property type="entry name" value="Protein kinase-like (PK-like)"/>
    <property type="match status" value="1"/>
</dbReference>
<dbReference type="eggNOG" id="COG0515">
    <property type="taxonomic scope" value="Bacteria"/>
</dbReference>
<dbReference type="Pfam" id="PF00069">
    <property type="entry name" value="Pkinase"/>
    <property type="match status" value="1"/>
</dbReference>
<dbReference type="GO" id="GO:0005524">
    <property type="term" value="F:ATP binding"/>
    <property type="evidence" value="ECO:0007669"/>
    <property type="project" value="UniProtKB-KW"/>
</dbReference>
<keyword evidence="2 8" id="KW-0808">Transferase</keyword>
<name>A9ER29_SORC5</name>
<dbReference type="RefSeq" id="WP_012236685.1">
    <property type="nucleotide sequence ID" value="NC_010162.1"/>
</dbReference>
<evidence type="ECO:0000313" key="8">
    <source>
        <dbReference type="EMBL" id="CAN94215.1"/>
    </source>
</evidence>
<sequence>MSPEPSQPRPIGRYLLYGAIASGGMASVHLGRLVGDAGFSRTVAIKRLHPALAEAPEIAESLRDEARIVARIQHPNVVAMVDLLLAEDEAFLVMEYVRGESLARLLRAARAGGAPAPVPIVASIACGALHGLHAAHEARSESGEPLGIVHRDVSPENVLVGVDGAARLLDFGIAKARGRLSTTRGGQIKGKLAYMAPEQVLCADVTRRTDVFAAGAVLWEALAGRRLFDGGDEGDIIRAVLEEPILPPSSLAAHVPPALDAIVLRALERNPEGRYPTARELAVAIEDAVPLASPRAVGEWVEALAGDALARRAARVAAIESASAAIPGGPATASSGAAARGGSGAPGDGAADEGEPTPPGGPARGLAETAPSIPSRALDQGTPAAEPPPGSVTSSGISLGLSATDGARREGPPPAAKKRARPLLVLLGALLLGGAAALAAQSWRRAPPGPEDAARAVHAPAAQPAGASTASTASAVAASPSSTAAAAPASTVAADPASAVAASPSSTAAAAPASTVATEPASAVAASPSSAAAAAPASAVATDPASAAAAAPANAVAPAPAQRPARPAAGARAPAPAPRAIRTDAQRCSPPYTVDKAGIRRLKPECL</sequence>
<feature type="domain" description="Protein kinase" evidence="7">
    <location>
        <begin position="14"/>
        <end position="289"/>
    </location>
</feature>
<dbReference type="AlphaFoldDB" id="A9ER29"/>
<feature type="compositionally biased region" description="Low complexity" evidence="6">
    <location>
        <begin position="326"/>
        <end position="338"/>
    </location>
</feature>
<reference evidence="8 9" key="1">
    <citation type="journal article" date="2007" name="Nat. Biotechnol.">
        <title>Complete genome sequence of the myxobacterium Sorangium cellulosum.</title>
        <authorList>
            <person name="Schneiker S."/>
            <person name="Perlova O."/>
            <person name="Kaiser O."/>
            <person name="Gerth K."/>
            <person name="Alici A."/>
            <person name="Altmeyer M.O."/>
            <person name="Bartels D."/>
            <person name="Bekel T."/>
            <person name="Beyer S."/>
            <person name="Bode E."/>
            <person name="Bode H.B."/>
            <person name="Bolten C.J."/>
            <person name="Choudhuri J.V."/>
            <person name="Doss S."/>
            <person name="Elnakady Y.A."/>
            <person name="Frank B."/>
            <person name="Gaigalat L."/>
            <person name="Goesmann A."/>
            <person name="Groeger C."/>
            <person name="Gross F."/>
            <person name="Jelsbak L."/>
            <person name="Jelsbak L."/>
            <person name="Kalinowski J."/>
            <person name="Kegler C."/>
            <person name="Knauber T."/>
            <person name="Konietzny S."/>
            <person name="Kopp M."/>
            <person name="Krause L."/>
            <person name="Krug D."/>
            <person name="Linke B."/>
            <person name="Mahmud T."/>
            <person name="Martinez-Arias R."/>
            <person name="McHardy A.C."/>
            <person name="Merai M."/>
            <person name="Meyer F."/>
            <person name="Mormann S."/>
            <person name="Munoz-Dorado J."/>
            <person name="Perez J."/>
            <person name="Pradella S."/>
            <person name="Rachid S."/>
            <person name="Raddatz G."/>
            <person name="Rosenau F."/>
            <person name="Rueckert C."/>
            <person name="Sasse F."/>
            <person name="Scharfe M."/>
            <person name="Schuster S.C."/>
            <person name="Suen G."/>
            <person name="Treuner-Lange A."/>
            <person name="Velicer G.J."/>
            <person name="Vorholter F.-J."/>
            <person name="Weissman K.J."/>
            <person name="Welch R.D."/>
            <person name="Wenzel S.C."/>
            <person name="Whitworth D.E."/>
            <person name="Wilhelm S."/>
            <person name="Wittmann C."/>
            <person name="Bloecker H."/>
            <person name="Puehler A."/>
            <person name="Mueller R."/>
        </authorList>
    </citation>
    <scope>NUCLEOTIDE SEQUENCE [LARGE SCALE GENOMIC DNA]</scope>
    <source>
        <strain evidence="9">So ce56</strain>
    </source>
</reference>
<evidence type="ECO:0000256" key="4">
    <source>
        <dbReference type="ARBA" id="ARBA00022777"/>
    </source>
</evidence>
<dbReference type="OrthoDB" id="5513007at2"/>
<feature type="compositionally biased region" description="Low complexity" evidence="6">
    <location>
        <begin position="546"/>
        <end position="580"/>
    </location>
</feature>
<dbReference type="PANTHER" id="PTHR43671:SF13">
    <property type="entry name" value="SERINE_THREONINE-PROTEIN KINASE NEK2"/>
    <property type="match status" value="1"/>
</dbReference>
<proteinExistence type="predicted"/>
<feature type="region of interest" description="Disordered" evidence="6">
    <location>
        <begin position="546"/>
        <end position="592"/>
    </location>
</feature>
<feature type="compositionally biased region" description="Low complexity" evidence="6">
    <location>
        <begin position="456"/>
        <end position="466"/>
    </location>
</feature>
<evidence type="ECO:0000256" key="6">
    <source>
        <dbReference type="SAM" id="MobiDB-lite"/>
    </source>
</evidence>
<protein>
    <recommendedName>
        <fullName evidence="1">non-specific serine/threonine protein kinase</fullName>
        <ecNumber evidence="1">2.7.11.1</ecNumber>
    </recommendedName>
</protein>
<dbReference type="Proteomes" id="UP000002139">
    <property type="component" value="Chromosome"/>
</dbReference>
<keyword evidence="3" id="KW-0547">Nucleotide-binding</keyword>
<dbReference type="STRING" id="448385.sce4054"/>
<dbReference type="CDD" id="cd14014">
    <property type="entry name" value="STKc_PknB_like"/>
    <property type="match status" value="1"/>
</dbReference>
<accession>A9ER29</accession>
<dbReference type="KEGG" id="scl:sce4054"/>
<dbReference type="EC" id="2.7.11.1" evidence="1"/>
<dbReference type="InterPro" id="IPR008266">
    <property type="entry name" value="Tyr_kinase_AS"/>
</dbReference>
<dbReference type="PROSITE" id="PS50011">
    <property type="entry name" value="PROTEIN_KINASE_DOM"/>
    <property type="match status" value="1"/>
</dbReference>
<dbReference type="InterPro" id="IPR011009">
    <property type="entry name" value="Kinase-like_dom_sf"/>
</dbReference>
<dbReference type="GO" id="GO:0004674">
    <property type="term" value="F:protein serine/threonine kinase activity"/>
    <property type="evidence" value="ECO:0007669"/>
    <property type="project" value="UniProtKB-EC"/>
</dbReference>
<dbReference type="InterPro" id="IPR050660">
    <property type="entry name" value="NEK_Ser/Thr_kinase"/>
</dbReference>
<keyword evidence="9" id="KW-1185">Reference proteome</keyword>
<dbReference type="Gene3D" id="3.30.200.20">
    <property type="entry name" value="Phosphorylase Kinase, domain 1"/>
    <property type="match status" value="1"/>
</dbReference>
<evidence type="ECO:0000256" key="5">
    <source>
        <dbReference type="ARBA" id="ARBA00022840"/>
    </source>
</evidence>
<feature type="region of interest" description="Disordered" evidence="6">
    <location>
        <begin position="443"/>
        <end position="466"/>
    </location>
</feature>
<dbReference type="HOGENOM" id="CLU_000288_151_5_7"/>
<organism evidence="8 9">
    <name type="scientific">Sorangium cellulosum (strain So ce56)</name>
    <name type="common">Polyangium cellulosum (strain So ce56)</name>
    <dbReference type="NCBI Taxonomy" id="448385"/>
    <lineage>
        <taxon>Bacteria</taxon>
        <taxon>Pseudomonadati</taxon>
        <taxon>Myxococcota</taxon>
        <taxon>Polyangia</taxon>
        <taxon>Polyangiales</taxon>
        <taxon>Polyangiaceae</taxon>
        <taxon>Sorangium</taxon>
    </lineage>
</organism>
<dbReference type="EMBL" id="AM746676">
    <property type="protein sequence ID" value="CAN94215.1"/>
    <property type="molecule type" value="Genomic_DNA"/>
</dbReference>
<evidence type="ECO:0000256" key="1">
    <source>
        <dbReference type="ARBA" id="ARBA00012513"/>
    </source>
</evidence>
<evidence type="ECO:0000256" key="2">
    <source>
        <dbReference type="ARBA" id="ARBA00022679"/>
    </source>
</evidence>
<dbReference type="Gene3D" id="1.10.510.10">
    <property type="entry name" value="Transferase(Phosphotransferase) domain 1"/>
    <property type="match status" value="1"/>
</dbReference>
<evidence type="ECO:0000256" key="3">
    <source>
        <dbReference type="ARBA" id="ARBA00022741"/>
    </source>
</evidence>
<dbReference type="InterPro" id="IPR000719">
    <property type="entry name" value="Prot_kinase_dom"/>
</dbReference>
<gene>
    <name evidence="8" type="ordered locus">sce4054</name>
</gene>
<evidence type="ECO:0000259" key="7">
    <source>
        <dbReference type="PROSITE" id="PS50011"/>
    </source>
</evidence>
<evidence type="ECO:0000313" key="9">
    <source>
        <dbReference type="Proteomes" id="UP000002139"/>
    </source>
</evidence>
<feature type="region of interest" description="Disordered" evidence="6">
    <location>
        <begin position="326"/>
        <end position="417"/>
    </location>
</feature>
<dbReference type="PANTHER" id="PTHR43671">
    <property type="entry name" value="SERINE/THREONINE-PROTEIN KINASE NEK"/>
    <property type="match status" value="1"/>
</dbReference>
<dbReference type="PROSITE" id="PS00109">
    <property type="entry name" value="PROTEIN_KINASE_TYR"/>
    <property type="match status" value="1"/>
</dbReference>